<dbReference type="Proteomes" id="UP001187471">
    <property type="component" value="Unassembled WGS sequence"/>
</dbReference>
<keyword evidence="1" id="KW-0645">Protease</keyword>
<keyword evidence="2" id="KW-0863">Zinc-finger</keyword>
<keyword evidence="2" id="KW-0862">Zinc</keyword>
<dbReference type="InterPro" id="IPR036875">
    <property type="entry name" value="Znf_CCHC_sf"/>
</dbReference>
<dbReference type="SMART" id="SM00343">
    <property type="entry name" value="ZnF_C2HC"/>
    <property type="match status" value="2"/>
</dbReference>
<comment type="caution">
    <text evidence="5">The sequence shown here is derived from an EMBL/GenBank/DDBJ whole genome shotgun (WGS) entry which is preliminary data.</text>
</comment>
<accession>A0AA88QKV5</accession>
<feature type="region of interest" description="Disordered" evidence="3">
    <location>
        <begin position="274"/>
        <end position="306"/>
    </location>
</feature>
<feature type="domain" description="CCHC-type" evidence="4">
    <location>
        <begin position="259"/>
        <end position="274"/>
    </location>
</feature>
<feature type="compositionally biased region" description="Polar residues" evidence="3">
    <location>
        <begin position="285"/>
        <end position="301"/>
    </location>
</feature>
<protein>
    <recommendedName>
        <fullName evidence="4">CCHC-type domain-containing protein</fullName>
    </recommendedName>
</protein>
<dbReference type="SUPFAM" id="SSF56672">
    <property type="entry name" value="DNA/RNA polymerases"/>
    <property type="match status" value="1"/>
</dbReference>
<dbReference type="PANTHER" id="PTHR11439">
    <property type="entry name" value="GAG-POL-RELATED RETROTRANSPOSON"/>
    <property type="match status" value="1"/>
</dbReference>
<keyword evidence="6" id="KW-1185">Reference proteome</keyword>
<organism evidence="5 6">
    <name type="scientific">Escallonia rubra</name>
    <dbReference type="NCBI Taxonomy" id="112253"/>
    <lineage>
        <taxon>Eukaryota</taxon>
        <taxon>Viridiplantae</taxon>
        <taxon>Streptophyta</taxon>
        <taxon>Embryophyta</taxon>
        <taxon>Tracheophyta</taxon>
        <taxon>Spermatophyta</taxon>
        <taxon>Magnoliopsida</taxon>
        <taxon>eudicotyledons</taxon>
        <taxon>Gunneridae</taxon>
        <taxon>Pentapetalae</taxon>
        <taxon>asterids</taxon>
        <taxon>campanulids</taxon>
        <taxon>Escalloniales</taxon>
        <taxon>Escalloniaceae</taxon>
        <taxon>Escallonia</taxon>
    </lineage>
</organism>
<dbReference type="GO" id="GO:0003676">
    <property type="term" value="F:nucleic acid binding"/>
    <property type="evidence" value="ECO:0007669"/>
    <property type="project" value="InterPro"/>
</dbReference>
<dbReference type="InterPro" id="IPR043502">
    <property type="entry name" value="DNA/RNA_pol_sf"/>
</dbReference>
<evidence type="ECO:0000256" key="3">
    <source>
        <dbReference type="SAM" id="MobiDB-lite"/>
    </source>
</evidence>
<dbReference type="Pfam" id="PF22936">
    <property type="entry name" value="Pol_BBD"/>
    <property type="match status" value="1"/>
</dbReference>
<sequence length="805" mass="90273">MASEKAECLSVKLDGKNYSIWRFHFQYFVEGKGLWGYVDGSAPQPAAIQVKEAAQWKVNNAKVISWILGSVNTSIGIPMRGLHTAKDMWEYLEKVYQQSNFSRKFQVEHDIFIYGQGEKSIQDYYAGFMNLWTEYEFVTMGKITNACCLRALKDINDERKVMQFLMKLRPDYEIVRANILNRGTLPTMDAVLGELLREETRIATQATLERKTELDSVFIAKQNMGKWSASQPKDLSKVQCFECKEFGHVVSHCKKKNSCVYCKQAGHVVNECPEVPQKGGKNFKQRTSSYRGTASNSSSSDYFKPRTSNHRVYQAASVLSDGSSIDAQPQSDHGFNSTVSPAPAISDEIRHLVQSSVSSAISSAFSAIGLSGKSSHLSPTVNPLWIIDSGASNHMTGVHTNPRSITRYEGKKQIIAANGEKMDIIGSDNISLSITPNTSFHLSNVFLVPKLATNLISVGQLVDDDNIVSFSRDGCMIQDRRTGKMKGKGRRIGRLFALEFEKPGSYSSFFAPSDSDFSFSSKTWHMWHRRLGHPSPQKLEALFSSRLLTTKPVSLSNVNKSCVDYASSAPCHNLTSTTNDTTKPLLVYERRSKRDQPPAPLIRQPEPVPSFSQKCVDTPMEPNLKLKKDAGERLSDPTHYRQLVGRLVYLTMTRPDISYAVNTVSQFVSDPRRLHLAAVHRIIHYLRGTLSRGLFFSSHSSLDLRAYADADWAGCLNTRRSTTGWCVFLGESLISWKCKKQNTVSKSSTEEEYRAMSSACSEISWLRGLLQDLHINLVTPTPLYAITQVLYALRLILYFMSARST</sequence>
<keyword evidence="1" id="KW-0378">Hydrolase</keyword>
<dbReference type="CDD" id="cd09272">
    <property type="entry name" value="RNase_HI_RT_Ty1"/>
    <property type="match status" value="1"/>
</dbReference>
<keyword evidence="2" id="KW-0479">Metal-binding</keyword>
<evidence type="ECO:0000313" key="6">
    <source>
        <dbReference type="Proteomes" id="UP001187471"/>
    </source>
</evidence>
<dbReference type="PANTHER" id="PTHR11439:SF497">
    <property type="entry name" value="CYSTEINE-RICH RLK (RECEPTOR-LIKE PROTEIN KINASE) 8"/>
    <property type="match status" value="1"/>
</dbReference>
<evidence type="ECO:0000256" key="1">
    <source>
        <dbReference type="ARBA" id="ARBA00022750"/>
    </source>
</evidence>
<reference evidence="5" key="1">
    <citation type="submission" date="2022-12" db="EMBL/GenBank/DDBJ databases">
        <title>Draft genome assemblies for two species of Escallonia (Escalloniales).</title>
        <authorList>
            <person name="Chanderbali A."/>
            <person name="Dervinis C."/>
            <person name="Anghel I."/>
            <person name="Soltis D."/>
            <person name="Soltis P."/>
            <person name="Zapata F."/>
        </authorList>
    </citation>
    <scope>NUCLEOTIDE SEQUENCE</scope>
    <source>
        <strain evidence="5">UCBG92.1500</strain>
        <tissue evidence="5">Leaf</tissue>
    </source>
</reference>
<dbReference type="AlphaFoldDB" id="A0AA88QKV5"/>
<dbReference type="GO" id="GO:0004190">
    <property type="term" value="F:aspartic-type endopeptidase activity"/>
    <property type="evidence" value="ECO:0007669"/>
    <property type="project" value="UniProtKB-KW"/>
</dbReference>
<dbReference type="GO" id="GO:0008270">
    <property type="term" value="F:zinc ion binding"/>
    <property type="evidence" value="ECO:0007669"/>
    <property type="project" value="UniProtKB-KW"/>
</dbReference>
<name>A0AA88QKV5_9ASTE</name>
<evidence type="ECO:0000259" key="4">
    <source>
        <dbReference type="PROSITE" id="PS50158"/>
    </source>
</evidence>
<dbReference type="EMBL" id="JAVXUO010002513">
    <property type="protein sequence ID" value="KAK2972574.1"/>
    <property type="molecule type" value="Genomic_DNA"/>
</dbReference>
<evidence type="ECO:0000313" key="5">
    <source>
        <dbReference type="EMBL" id="KAK2972574.1"/>
    </source>
</evidence>
<proteinExistence type="predicted"/>
<evidence type="ECO:0000256" key="2">
    <source>
        <dbReference type="PROSITE-ProRule" id="PRU00047"/>
    </source>
</evidence>
<gene>
    <name evidence="5" type="ORF">RJ640_020127</name>
</gene>
<dbReference type="Pfam" id="PF14223">
    <property type="entry name" value="Retrotran_gag_2"/>
    <property type="match status" value="1"/>
</dbReference>
<keyword evidence="1" id="KW-0064">Aspartyl protease</keyword>
<dbReference type="InterPro" id="IPR054722">
    <property type="entry name" value="PolX-like_BBD"/>
</dbReference>
<dbReference type="SUPFAM" id="SSF57756">
    <property type="entry name" value="Retrovirus zinc finger-like domains"/>
    <property type="match status" value="1"/>
</dbReference>
<dbReference type="InterPro" id="IPR001878">
    <property type="entry name" value="Znf_CCHC"/>
</dbReference>
<dbReference type="PROSITE" id="PS50158">
    <property type="entry name" value="ZF_CCHC"/>
    <property type="match status" value="1"/>
</dbReference>
<feature type="region of interest" description="Disordered" evidence="3">
    <location>
        <begin position="591"/>
        <end position="615"/>
    </location>
</feature>
<dbReference type="InterPro" id="IPR025724">
    <property type="entry name" value="GAG-pre-integrase_dom"/>
</dbReference>
<dbReference type="Gene3D" id="4.10.60.10">
    <property type="entry name" value="Zinc finger, CCHC-type"/>
    <property type="match status" value="1"/>
</dbReference>
<dbReference type="Pfam" id="PF13976">
    <property type="entry name" value="gag_pre-integrs"/>
    <property type="match status" value="1"/>
</dbReference>